<dbReference type="InterPro" id="IPR036010">
    <property type="entry name" value="2Fe-2S_ferredoxin-like_sf"/>
</dbReference>
<dbReference type="InterPro" id="IPR017927">
    <property type="entry name" value="FAD-bd_FR_type"/>
</dbReference>
<dbReference type="Pfam" id="PF00111">
    <property type="entry name" value="Fer2"/>
    <property type="match status" value="1"/>
</dbReference>
<dbReference type="GO" id="GO:0051537">
    <property type="term" value="F:2 iron, 2 sulfur cluster binding"/>
    <property type="evidence" value="ECO:0007669"/>
    <property type="project" value="UniProtKB-KW"/>
</dbReference>
<evidence type="ECO:0000313" key="7">
    <source>
        <dbReference type="Proteomes" id="UP000653156"/>
    </source>
</evidence>
<dbReference type="Gene3D" id="3.40.50.80">
    <property type="entry name" value="Nucleotide-binding domain of ferredoxin-NADP reductase (FNR) module"/>
    <property type="match status" value="1"/>
</dbReference>
<dbReference type="Pfam" id="PF00970">
    <property type="entry name" value="FAD_binding_6"/>
    <property type="match status" value="1"/>
</dbReference>
<dbReference type="SUPFAM" id="SSF52343">
    <property type="entry name" value="Ferredoxin reductase-like, C-terminal NADP-linked domain"/>
    <property type="match status" value="1"/>
</dbReference>
<dbReference type="InterPro" id="IPR050415">
    <property type="entry name" value="MRET"/>
</dbReference>
<dbReference type="InterPro" id="IPR008333">
    <property type="entry name" value="Cbr1-like_FAD-bd_dom"/>
</dbReference>
<dbReference type="Proteomes" id="UP000653156">
    <property type="component" value="Chromosome"/>
</dbReference>
<dbReference type="PRINTS" id="PR00371">
    <property type="entry name" value="FPNCR"/>
</dbReference>
<evidence type="ECO:0000256" key="2">
    <source>
        <dbReference type="ARBA" id="ARBA00022714"/>
    </source>
</evidence>
<dbReference type="CDD" id="cd00207">
    <property type="entry name" value="fer2"/>
    <property type="match status" value="1"/>
</dbReference>
<dbReference type="GO" id="GO:0016491">
    <property type="term" value="F:oxidoreductase activity"/>
    <property type="evidence" value="ECO:0007669"/>
    <property type="project" value="InterPro"/>
</dbReference>
<keyword evidence="2" id="KW-0408">Iron</keyword>
<name>A0A892ZGS7_9NEIS</name>
<dbReference type="RefSeq" id="WP_230338240.1">
    <property type="nucleotide sequence ID" value="NZ_CP069798.1"/>
</dbReference>
<evidence type="ECO:0000256" key="1">
    <source>
        <dbReference type="ARBA" id="ARBA00001974"/>
    </source>
</evidence>
<accession>A0A892ZGS7</accession>
<feature type="domain" description="FAD-binding FR-type" evidence="5">
    <location>
        <begin position="101"/>
        <end position="201"/>
    </location>
</feature>
<dbReference type="InterPro" id="IPR001709">
    <property type="entry name" value="Flavoprot_Pyr_Nucl_cyt_Rdtase"/>
</dbReference>
<dbReference type="Gene3D" id="3.10.20.30">
    <property type="match status" value="1"/>
</dbReference>
<evidence type="ECO:0000259" key="4">
    <source>
        <dbReference type="PROSITE" id="PS51085"/>
    </source>
</evidence>
<reference evidence="6" key="1">
    <citation type="submission" date="2021-02" db="EMBL/GenBank/DDBJ databases">
        <title>Neisseriaceae sp. 26B isolated from the cloaca of a Common Toad-headed Turtle (Mesoclemmys nasuta).</title>
        <authorList>
            <person name="Spergser J."/>
            <person name="Busse H.-J."/>
        </authorList>
    </citation>
    <scope>NUCLEOTIDE SEQUENCE</scope>
    <source>
        <strain evidence="6">26B</strain>
    </source>
</reference>
<dbReference type="PROSITE" id="PS51384">
    <property type="entry name" value="FAD_FR"/>
    <property type="match status" value="1"/>
</dbReference>
<dbReference type="InterPro" id="IPR001041">
    <property type="entry name" value="2Fe-2S_ferredoxin-type"/>
</dbReference>
<dbReference type="PROSITE" id="PS51085">
    <property type="entry name" value="2FE2S_FER_2"/>
    <property type="match status" value="1"/>
</dbReference>
<protein>
    <submittedName>
        <fullName evidence="6">2Fe-2S iron-sulfur cluster binding domain-containing protein</fullName>
    </submittedName>
</protein>
<dbReference type="SUPFAM" id="SSF63380">
    <property type="entry name" value="Riboflavin synthase domain-like"/>
    <property type="match status" value="1"/>
</dbReference>
<dbReference type="PRINTS" id="PR00410">
    <property type="entry name" value="PHEHYDRXLASE"/>
</dbReference>
<dbReference type="KEGG" id="ptes:JQU52_09385"/>
<keyword evidence="2" id="KW-0001">2Fe-2S</keyword>
<dbReference type="SUPFAM" id="SSF54292">
    <property type="entry name" value="2Fe-2S ferredoxin-like"/>
    <property type="match status" value="1"/>
</dbReference>
<evidence type="ECO:0000259" key="5">
    <source>
        <dbReference type="PROSITE" id="PS51384"/>
    </source>
</evidence>
<dbReference type="PROSITE" id="PS00197">
    <property type="entry name" value="2FE2S_FER_1"/>
    <property type="match status" value="1"/>
</dbReference>
<proteinExistence type="predicted"/>
<keyword evidence="2" id="KW-0411">Iron-sulfur</keyword>
<gene>
    <name evidence="6" type="ORF">JQU52_09385</name>
</gene>
<dbReference type="AlphaFoldDB" id="A0A892ZGS7"/>
<dbReference type="PANTHER" id="PTHR47354">
    <property type="entry name" value="NADH OXIDOREDUCTASE HCR"/>
    <property type="match status" value="1"/>
</dbReference>
<comment type="cofactor">
    <cofactor evidence="3">
        <name>[2Fe-2S] cluster</name>
        <dbReference type="ChEBI" id="CHEBI:190135"/>
    </cofactor>
</comment>
<dbReference type="InterPro" id="IPR006058">
    <property type="entry name" value="2Fe2S_fd_BS"/>
</dbReference>
<dbReference type="PANTHER" id="PTHR47354:SF5">
    <property type="entry name" value="PROTEIN RFBI"/>
    <property type="match status" value="1"/>
</dbReference>
<dbReference type="InterPro" id="IPR012675">
    <property type="entry name" value="Beta-grasp_dom_sf"/>
</dbReference>
<evidence type="ECO:0000256" key="3">
    <source>
        <dbReference type="ARBA" id="ARBA00034078"/>
    </source>
</evidence>
<dbReference type="Pfam" id="PF00175">
    <property type="entry name" value="NAD_binding_1"/>
    <property type="match status" value="1"/>
</dbReference>
<dbReference type="Gene3D" id="2.40.30.10">
    <property type="entry name" value="Translation factors"/>
    <property type="match status" value="1"/>
</dbReference>
<keyword evidence="7" id="KW-1185">Reference proteome</keyword>
<evidence type="ECO:0000313" key="6">
    <source>
        <dbReference type="EMBL" id="QRQ80946.1"/>
    </source>
</evidence>
<dbReference type="InterPro" id="IPR017938">
    <property type="entry name" value="Riboflavin_synthase-like_b-brl"/>
</dbReference>
<sequence>MNHRITVLPSNEHFTAASNENLLAAAKRQGLPLPHACQSGSCGSCKARLLSGQVAPLGSEDLPGLNAADKALGDILLCCSVAQSDVCVSMPHYAGADAAPAQILPARIQQITIEGGNAVVQLALPRQKPFVFQPGQYVDILLPQAQRRSYSIANGPGDTGLLELHVRQHENGIFSAPLFNGSMGEKSIVRLQGPLGSFGLNPSAKPIIMLATGTGFAPIKSLLLQLLAERSTRPLHLFWGVREQHDFYQLAAAKALLAQLPHARLSLLLSRPAADWPGAYGHVQDGAAATYPDLSGHEVYACGNPAMVAAARYLFTHKHGLPENAFFADSFSPAGH</sequence>
<comment type="cofactor">
    <cofactor evidence="1">
        <name>FAD</name>
        <dbReference type="ChEBI" id="CHEBI:57692"/>
    </cofactor>
</comment>
<dbReference type="InterPro" id="IPR039261">
    <property type="entry name" value="FNR_nucleotide-bd"/>
</dbReference>
<dbReference type="EMBL" id="CP069798">
    <property type="protein sequence ID" value="QRQ80946.1"/>
    <property type="molecule type" value="Genomic_DNA"/>
</dbReference>
<organism evidence="6 7">
    <name type="scientific">Paralysiella testudinis</name>
    <dbReference type="NCBI Taxonomy" id="2809020"/>
    <lineage>
        <taxon>Bacteria</taxon>
        <taxon>Pseudomonadati</taxon>
        <taxon>Pseudomonadota</taxon>
        <taxon>Betaproteobacteria</taxon>
        <taxon>Neisseriales</taxon>
        <taxon>Neisseriaceae</taxon>
        <taxon>Paralysiella</taxon>
    </lineage>
</organism>
<feature type="domain" description="2Fe-2S ferredoxin-type" evidence="4">
    <location>
        <begin position="3"/>
        <end position="94"/>
    </location>
</feature>
<dbReference type="CDD" id="cd06189">
    <property type="entry name" value="flavin_oxioreductase"/>
    <property type="match status" value="1"/>
</dbReference>
<keyword evidence="2" id="KW-0479">Metal-binding</keyword>
<dbReference type="InterPro" id="IPR001433">
    <property type="entry name" value="OxRdtase_FAD/NAD-bd"/>
</dbReference>